<gene>
    <name evidence="1" type="primary">WBGene00102300</name>
</gene>
<accession>A0A2A6C4V9</accession>
<evidence type="ECO:0000313" key="1">
    <source>
        <dbReference type="EnsemblMetazoa" id="PPA12746.1"/>
    </source>
</evidence>
<sequence length="87" mass="9830">MEEERCPLWRKNVSLVEEEVEFEEGPISSLAEYYGETHIFKVWVCPNFGDASYSFDKTPVEIGIRGAVIFPRVDVKGDVKGCEGVSK</sequence>
<proteinExistence type="predicted"/>
<name>A0A2A6C4V9_PRIPA</name>
<dbReference type="Proteomes" id="UP000005239">
    <property type="component" value="Unassembled WGS sequence"/>
</dbReference>
<organism evidence="1 2">
    <name type="scientific">Pristionchus pacificus</name>
    <name type="common">Parasitic nematode worm</name>
    <dbReference type="NCBI Taxonomy" id="54126"/>
    <lineage>
        <taxon>Eukaryota</taxon>
        <taxon>Metazoa</taxon>
        <taxon>Ecdysozoa</taxon>
        <taxon>Nematoda</taxon>
        <taxon>Chromadorea</taxon>
        <taxon>Rhabditida</taxon>
        <taxon>Rhabditina</taxon>
        <taxon>Diplogasteromorpha</taxon>
        <taxon>Diplogasteroidea</taxon>
        <taxon>Neodiplogasteridae</taxon>
        <taxon>Pristionchus</taxon>
    </lineage>
</organism>
<reference evidence="1" key="2">
    <citation type="submission" date="2022-06" db="UniProtKB">
        <authorList>
            <consortium name="EnsemblMetazoa"/>
        </authorList>
    </citation>
    <scope>IDENTIFICATION</scope>
    <source>
        <strain evidence="1">PS312</strain>
    </source>
</reference>
<protein>
    <submittedName>
        <fullName evidence="1">Uncharacterized protein</fullName>
    </submittedName>
</protein>
<dbReference type="EnsemblMetazoa" id="PPA12746.1">
    <property type="protein sequence ID" value="PPA12746.1"/>
    <property type="gene ID" value="WBGene00102300"/>
</dbReference>
<keyword evidence="2" id="KW-1185">Reference proteome</keyword>
<evidence type="ECO:0000313" key="2">
    <source>
        <dbReference type="Proteomes" id="UP000005239"/>
    </source>
</evidence>
<accession>A0A8R1YE00</accession>
<dbReference type="AlphaFoldDB" id="A0A2A6C4V9"/>
<reference evidence="2" key="1">
    <citation type="journal article" date="2008" name="Nat. Genet.">
        <title>The Pristionchus pacificus genome provides a unique perspective on nematode lifestyle and parasitism.</title>
        <authorList>
            <person name="Dieterich C."/>
            <person name="Clifton S.W."/>
            <person name="Schuster L.N."/>
            <person name="Chinwalla A."/>
            <person name="Delehaunty K."/>
            <person name="Dinkelacker I."/>
            <person name="Fulton L."/>
            <person name="Fulton R."/>
            <person name="Godfrey J."/>
            <person name="Minx P."/>
            <person name="Mitreva M."/>
            <person name="Roeseler W."/>
            <person name="Tian H."/>
            <person name="Witte H."/>
            <person name="Yang S.P."/>
            <person name="Wilson R.K."/>
            <person name="Sommer R.J."/>
        </authorList>
    </citation>
    <scope>NUCLEOTIDE SEQUENCE [LARGE SCALE GENOMIC DNA]</scope>
    <source>
        <strain evidence="2">PS312</strain>
    </source>
</reference>